<accession>A0AAE1BA92</accession>
<dbReference type="PROSITE" id="PS50238">
    <property type="entry name" value="RHOGAP"/>
    <property type="match status" value="1"/>
</dbReference>
<name>A0AAE1BA92_9GAST</name>
<feature type="compositionally biased region" description="Polar residues" evidence="1">
    <location>
        <begin position="507"/>
        <end position="517"/>
    </location>
</feature>
<feature type="compositionally biased region" description="Basic and acidic residues" evidence="1">
    <location>
        <begin position="850"/>
        <end position="861"/>
    </location>
</feature>
<feature type="region of interest" description="Disordered" evidence="1">
    <location>
        <begin position="1163"/>
        <end position="1185"/>
    </location>
</feature>
<dbReference type="InterPro" id="IPR042869">
    <property type="entry name" value="ARHGAP11A/B"/>
</dbReference>
<feature type="region of interest" description="Disordered" evidence="1">
    <location>
        <begin position="397"/>
        <end position="520"/>
    </location>
</feature>
<dbReference type="SUPFAM" id="SSF48350">
    <property type="entry name" value="GTPase activation domain, GAP"/>
    <property type="match status" value="1"/>
</dbReference>
<feature type="region of interest" description="Disordered" evidence="1">
    <location>
        <begin position="1356"/>
        <end position="1414"/>
    </location>
</feature>
<feature type="compositionally biased region" description="Polar residues" evidence="1">
    <location>
        <begin position="1369"/>
        <end position="1389"/>
    </location>
</feature>
<feature type="region of interest" description="Disordered" evidence="1">
    <location>
        <begin position="1007"/>
        <end position="1034"/>
    </location>
</feature>
<dbReference type="Gene3D" id="1.10.555.10">
    <property type="entry name" value="Rho GTPase activation protein"/>
    <property type="match status" value="1"/>
</dbReference>
<feature type="compositionally biased region" description="Polar residues" evidence="1">
    <location>
        <begin position="420"/>
        <end position="432"/>
    </location>
</feature>
<feature type="compositionally biased region" description="Polar residues" evidence="1">
    <location>
        <begin position="836"/>
        <end position="849"/>
    </location>
</feature>
<evidence type="ECO:0000259" key="2">
    <source>
        <dbReference type="PROSITE" id="PS50238"/>
    </source>
</evidence>
<dbReference type="SMART" id="SM00324">
    <property type="entry name" value="RhoGAP"/>
    <property type="match status" value="1"/>
</dbReference>
<dbReference type="GO" id="GO:0005096">
    <property type="term" value="F:GTPase activator activity"/>
    <property type="evidence" value="ECO:0007669"/>
    <property type="project" value="TreeGrafter"/>
</dbReference>
<feature type="compositionally biased region" description="Polar residues" evidence="1">
    <location>
        <begin position="1456"/>
        <end position="1466"/>
    </location>
</feature>
<dbReference type="PANTHER" id="PTHR15670:SF4">
    <property type="entry name" value="RHO GTPASE-ACTIVATING PROTEIN 11A"/>
    <property type="match status" value="1"/>
</dbReference>
<protein>
    <recommendedName>
        <fullName evidence="2">Rho-GAP domain-containing protein</fullName>
    </recommendedName>
</protein>
<dbReference type="PANTHER" id="PTHR15670">
    <property type="entry name" value="RHO GTPASE ACTIVATING PROTEIN 11A"/>
    <property type="match status" value="1"/>
</dbReference>
<dbReference type="Pfam" id="PF00620">
    <property type="entry name" value="RhoGAP"/>
    <property type="match status" value="1"/>
</dbReference>
<dbReference type="EMBL" id="JAWDGP010000265">
    <property type="protein sequence ID" value="KAK3802150.1"/>
    <property type="molecule type" value="Genomic_DNA"/>
</dbReference>
<proteinExistence type="predicted"/>
<feature type="domain" description="Rho-GAP" evidence="2">
    <location>
        <begin position="74"/>
        <end position="259"/>
    </location>
</feature>
<feature type="compositionally biased region" description="Polar residues" evidence="1">
    <location>
        <begin position="397"/>
        <end position="408"/>
    </location>
</feature>
<feature type="region of interest" description="Disordered" evidence="1">
    <location>
        <begin position="937"/>
        <end position="958"/>
    </location>
</feature>
<sequence>MDGPTLINSINRIDRLHSLIRHDLRDLGIKLPKSKKIKKQNQSRRSISLSSQNSQEGVIGNKIFGQHLSQIPCVFLDQYGYVPQFLISTGEFVIKQSESEGIFRKSGSVGRQKELRIAVEDGKPLEEANIHDVTSLIKQFFRELPEPIIIPIYHDAFIKSFQLPTEKDPKEALLRMCLLLPLENVGALRYTMHLLQRVAQRCEKNKMTYNNLALVMAPNLMGGGPGWKTGQKMTQAEEKILHVETCIVELLIKHWEQVAIVPAPLQHQLNMMSECFGTDDDLDVSDDNTLEDVKDTVRKKKRRRSGSLTGIVSSIAQGIAKLRRSTDGKSINMSSNSTFRGELSLASDSSTLSQTQDYSVCDATPYIIRKRRASGDAGPFTSSKKQAILGNLPQKSALISTPFTPSSTLKREQYPLKGGPSNTQKLNATTPIMGTKASRKKLNLFTSPGSNKKMKRQTSACERLESPTAKTGKGKNVFRRKSGSRDKHRHDDSTQGSECSREVPVSQRKTSPKNAVSDSALHEAGLKKEAFRSVSSSSLQDSSESSLVVVDDETDGSMESVFYSAGQKPDELIKDNVKFSRARSKSEDSPGMRRGQPNTLSNGLKRDGAPRVRGRLDKSLISEPSPLIVPVVADAIDCGKDGELRRSRRDEFESQQRRLRESLQDKDRGDRRGKPVHLDLQTPDKLDDCVVATAVVPLLPLPDPDLDKSVASQLDNSLMEAVLAPPHGFGDQTMLEEDVFEPDALEKEHHKGSTEEEEIDVDSDVQSEAGFSTISGGTVMQRTNSGHYTCQDHCSVSGSSLVSSSQNRKSSQSLSMPINFTQEGLVRADIALTGDSSKSEQNLPLSSFTDGKHKKDKRSTSEEEDPYVVLRADASSYVNSEGEYVILRPQKQKSYSGHLCATESSKGMKLLCENYHSSEEESSSSSAKPDLNVTIGSHQDDLDNMPTQADVTKRKSVSAEDLQTRARLTTPSRALSLYVSPCRKFNYKPHLEISRETHTILARAGYMEPSSPTDKSKDVQVPVKSPNRSSYREEMKSILRSSFYERHSRLSASLRSHRNQSSMDASLANLASNSSNTSISSDCEKLSISSQNDIKTASGDASSIVNYGKDSKVSPLVSELMQKVEQISASLEAPGKQKISKEEEGNVNTNCLSKSDWSYKTCSETETDVNSPPRTDGEKTETQSKFPGKPVILQHDEAKNLKESDKNITLSGFLDQKIANQVQIKRAEMLIPKHESILDVQQAGIVAQSVRHFSQHQSIDECNRSSANSTHKRGNQALRIPTIFAKNDEKLKYYREITNFARERTGGDDFLRMSKMSTTEQKKDNVEDYAEDDMESETEDCNITVIEVLKNGSQEKELDGSVKNMSPDIETSSSTEENVFDNEFSSSPRLKTHLSEPALNNDTMSPKKSSLQCSQLTKSPLLESTNTAPSATTPKLALDLSEALALCSASDEVLHSLTSRQKSQPKPHTPGNRAYTRNQLKRLKASSSSRKQILSSPVADMKSPKSGAEVLDDEGNDSNLSTAPVNGDNLHV</sequence>
<dbReference type="InterPro" id="IPR000198">
    <property type="entry name" value="RhoGAP_dom"/>
</dbReference>
<feature type="region of interest" description="Disordered" evidence="1">
    <location>
        <begin position="580"/>
        <end position="611"/>
    </location>
</feature>
<feature type="compositionally biased region" description="Basic and acidic residues" evidence="1">
    <location>
        <begin position="580"/>
        <end position="591"/>
    </location>
</feature>
<keyword evidence="4" id="KW-1185">Reference proteome</keyword>
<dbReference type="Proteomes" id="UP001283361">
    <property type="component" value="Unassembled WGS sequence"/>
</dbReference>
<reference evidence="3" key="1">
    <citation type="journal article" date="2023" name="G3 (Bethesda)">
        <title>A reference genome for the long-term kleptoplast-retaining sea slug Elysia crispata morphotype clarki.</title>
        <authorList>
            <person name="Eastman K.E."/>
            <person name="Pendleton A.L."/>
            <person name="Shaikh M.A."/>
            <person name="Suttiyut T."/>
            <person name="Ogas R."/>
            <person name="Tomko P."/>
            <person name="Gavelis G."/>
            <person name="Widhalm J.R."/>
            <person name="Wisecaver J.H."/>
        </authorList>
    </citation>
    <scope>NUCLEOTIDE SEQUENCE</scope>
    <source>
        <strain evidence="3">ECLA1</strain>
    </source>
</reference>
<dbReference type="GO" id="GO:0007165">
    <property type="term" value="P:signal transduction"/>
    <property type="evidence" value="ECO:0007669"/>
    <property type="project" value="InterPro"/>
</dbReference>
<evidence type="ECO:0000313" key="4">
    <source>
        <dbReference type="Proteomes" id="UP001283361"/>
    </source>
</evidence>
<feature type="compositionally biased region" description="Polar residues" evidence="1">
    <location>
        <begin position="1398"/>
        <end position="1414"/>
    </location>
</feature>
<feature type="region of interest" description="Disordered" evidence="1">
    <location>
        <begin position="1456"/>
        <end position="1532"/>
    </location>
</feature>
<feature type="compositionally biased region" description="Polar residues" evidence="1">
    <location>
        <begin position="1163"/>
        <end position="1173"/>
    </location>
</feature>
<feature type="region of interest" description="Disordered" evidence="1">
    <location>
        <begin position="836"/>
        <end position="867"/>
    </location>
</feature>
<dbReference type="InterPro" id="IPR008936">
    <property type="entry name" value="Rho_GTPase_activation_prot"/>
</dbReference>
<evidence type="ECO:0000313" key="3">
    <source>
        <dbReference type="EMBL" id="KAK3802150.1"/>
    </source>
</evidence>
<feature type="compositionally biased region" description="Basic and acidic residues" evidence="1">
    <location>
        <begin position="483"/>
        <end position="493"/>
    </location>
</feature>
<evidence type="ECO:0000256" key="1">
    <source>
        <dbReference type="SAM" id="MobiDB-lite"/>
    </source>
</evidence>
<comment type="caution">
    <text evidence="3">The sequence shown here is derived from an EMBL/GenBank/DDBJ whole genome shotgun (WGS) entry which is preliminary data.</text>
</comment>
<feature type="region of interest" description="Disordered" evidence="1">
    <location>
        <begin position="647"/>
        <end position="681"/>
    </location>
</feature>
<feature type="compositionally biased region" description="Basic residues" evidence="1">
    <location>
        <begin position="472"/>
        <end position="482"/>
    </location>
</feature>
<gene>
    <name evidence="3" type="ORF">RRG08_050036</name>
</gene>
<organism evidence="3 4">
    <name type="scientific">Elysia crispata</name>
    <name type="common">lettuce slug</name>
    <dbReference type="NCBI Taxonomy" id="231223"/>
    <lineage>
        <taxon>Eukaryota</taxon>
        <taxon>Metazoa</taxon>
        <taxon>Spiralia</taxon>
        <taxon>Lophotrochozoa</taxon>
        <taxon>Mollusca</taxon>
        <taxon>Gastropoda</taxon>
        <taxon>Heterobranchia</taxon>
        <taxon>Euthyneura</taxon>
        <taxon>Panpulmonata</taxon>
        <taxon>Sacoglossa</taxon>
        <taxon>Placobranchoidea</taxon>
        <taxon>Plakobranchidae</taxon>
        <taxon>Elysia</taxon>
    </lineage>
</organism>